<evidence type="ECO:0000256" key="2">
    <source>
        <dbReference type="ARBA" id="ARBA00021099"/>
    </source>
</evidence>
<name>W9WKV0_9EURO</name>
<evidence type="ECO:0000256" key="5">
    <source>
        <dbReference type="ARBA" id="ARBA00022927"/>
    </source>
</evidence>
<dbReference type="AlphaFoldDB" id="W9WKV0"/>
<reference evidence="8 9" key="1">
    <citation type="submission" date="2013-03" db="EMBL/GenBank/DDBJ databases">
        <title>The Genome Sequence of Cladophialophora yegresii CBS 114405.</title>
        <authorList>
            <consortium name="The Broad Institute Genomics Platform"/>
            <person name="Cuomo C."/>
            <person name="de Hoog S."/>
            <person name="Gorbushina A."/>
            <person name="Walker B."/>
            <person name="Young S.K."/>
            <person name="Zeng Q."/>
            <person name="Gargeya S."/>
            <person name="Fitzgerald M."/>
            <person name="Haas B."/>
            <person name="Abouelleil A."/>
            <person name="Allen A.W."/>
            <person name="Alvarado L."/>
            <person name="Arachchi H.M."/>
            <person name="Berlin A.M."/>
            <person name="Chapman S.B."/>
            <person name="Gainer-Dewar J."/>
            <person name="Goldberg J."/>
            <person name="Griggs A."/>
            <person name="Gujja S."/>
            <person name="Hansen M."/>
            <person name="Howarth C."/>
            <person name="Imamovic A."/>
            <person name="Ireland A."/>
            <person name="Larimer J."/>
            <person name="McCowan C."/>
            <person name="Murphy C."/>
            <person name="Pearson M."/>
            <person name="Poon T.W."/>
            <person name="Priest M."/>
            <person name="Roberts A."/>
            <person name="Saif S."/>
            <person name="Shea T."/>
            <person name="Sisk P."/>
            <person name="Sykes S."/>
            <person name="Wortman J."/>
            <person name="Nusbaum C."/>
            <person name="Birren B."/>
        </authorList>
    </citation>
    <scope>NUCLEOTIDE SEQUENCE [LARGE SCALE GENOMIC DNA]</scope>
    <source>
        <strain evidence="8 9">CBS 114405</strain>
    </source>
</reference>
<dbReference type="Gene3D" id="3.30.1460.50">
    <property type="match status" value="1"/>
</dbReference>
<evidence type="ECO:0000256" key="4">
    <source>
        <dbReference type="ARBA" id="ARBA00022786"/>
    </source>
</evidence>
<dbReference type="HOGENOM" id="CLU_072332_0_2_1"/>
<dbReference type="RefSeq" id="XP_007753813.1">
    <property type="nucleotide sequence ID" value="XM_007755623.1"/>
</dbReference>
<dbReference type="EMBL" id="AMGW01000001">
    <property type="protein sequence ID" value="EXJ65246.1"/>
    <property type="molecule type" value="Genomic_DNA"/>
</dbReference>
<evidence type="ECO:0000313" key="8">
    <source>
        <dbReference type="EMBL" id="EXJ65246.1"/>
    </source>
</evidence>
<evidence type="ECO:0000256" key="1">
    <source>
        <dbReference type="ARBA" id="ARBA00005696"/>
    </source>
</evidence>
<keyword evidence="5" id="KW-0653">Protein transport</keyword>
<dbReference type="GO" id="GO:0015031">
    <property type="term" value="P:protein transport"/>
    <property type="evidence" value="ECO:0007669"/>
    <property type="project" value="UniProtKB-KW"/>
</dbReference>
<organism evidence="8 9">
    <name type="scientific">Cladophialophora yegresii CBS 114405</name>
    <dbReference type="NCBI Taxonomy" id="1182544"/>
    <lineage>
        <taxon>Eukaryota</taxon>
        <taxon>Fungi</taxon>
        <taxon>Dikarya</taxon>
        <taxon>Ascomycota</taxon>
        <taxon>Pezizomycotina</taxon>
        <taxon>Eurotiomycetes</taxon>
        <taxon>Chaetothyriomycetidae</taxon>
        <taxon>Chaetothyriales</taxon>
        <taxon>Herpotrichiellaceae</taxon>
        <taxon>Cladophialophora</taxon>
    </lineage>
</organism>
<dbReference type="GO" id="GO:0000422">
    <property type="term" value="P:autophagy of mitochondrion"/>
    <property type="evidence" value="ECO:0007669"/>
    <property type="project" value="TreeGrafter"/>
</dbReference>
<keyword evidence="6" id="KW-0072">Autophagy</keyword>
<comment type="similarity">
    <text evidence="1">Belongs to the ATG10 family.</text>
</comment>
<dbReference type="GO" id="GO:0005829">
    <property type="term" value="C:cytosol"/>
    <property type="evidence" value="ECO:0007669"/>
    <property type="project" value="TreeGrafter"/>
</dbReference>
<dbReference type="VEuPathDB" id="FungiDB:A1O7_01587"/>
<protein>
    <recommendedName>
        <fullName evidence="2">Ubiquitin-like-conjugating enzyme ATG10</fullName>
    </recommendedName>
    <alternativeName>
        <fullName evidence="7">Autophagy-related protein 10</fullName>
    </alternativeName>
</protein>
<dbReference type="PANTHER" id="PTHR14957:SF1">
    <property type="entry name" value="UBIQUITIN-LIKE-CONJUGATING ENZYME ATG10"/>
    <property type="match status" value="1"/>
</dbReference>
<dbReference type="GO" id="GO:0000045">
    <property type="term" value="P:autophagosome assembly"/>
    <property type="evidence" value="ECO:0007669"/>
    <property type="project" value="TreeGrafter"/>
</dbReference>
<evidence type="ECO:0000256" key="3">
    <source>
        <dbReference type="ARBA" id="ARBA00022679"/>
    </source>
</evidence>
<keyword evidence="9" id="KW-1185">Reference proteome</keyword>
<dbReference type="GeneID" id="19176198"/>
<evidence type="ECO:0000256" key="7">
    <source>
        <dbReference type="ARBA" id="ARBA00029833"/>
    </source>
</evidence>
<dbReference type="GO" id="GO:0032446">
    <property type="term" value="P:protein modification by small protein conjugation"/>
    <property type="evidence" value="ECO:0007669"/>
    <property type="project" value="TreeGrafter"/>
</dbReference>
<dbReference type="eggNOG" id="KOG4741">
    <property type="taxonomic scope" value="Eukaryota"/>
</dbReference>
<keyword evidence="4" id="KW-0833">Ubl conjugation pathway</keyword>
<dbReference type="OrthoDB" id="4089664at2759"/>
<keyword evidence="3" id="KW-0808">Transferase</keyword>
<dbReference type="PANTHER" id="PTHR14957">
    <property type="entry name" value="UBIQUITIN-LIKE-CONJUGATING ENZYME ATG10"/>
    <property type="match status" value="1"/>
</dbReference>
<dbReference type="Proteomes" id="UP000019473">
    <property type="component" value="Unassembled WGS sequence"/>
</dbReference>
<comment type="caution">
    <text evidence="8">The sequence shown here is derived from an EMBL/GenBank/DDBJ whole genome shotgun (WGS) entry which is preliminary data.</text>
</comment>
<accession>W9WKV0</accession>
<keyword evidence="5" id="KW-0813">Transport</keyword>
<dbReference type="GO" id="GO:0061651">
    <property type="term" value="F:Atg12 conjugating enzyme activity"/>
    <property type="evidence" value="ECO:0007669"/>
    <property type="project" value="TreeGrafter"/>
</dbReference>
<evidence type="ECO:0000313" key="9">
    <source>
        <dbReference type="Proteomes" id="UP000019473"/>
    </source>
</evidence>
<dbReference type="InterPro" id="IPR007135">
    <property type="entry name" value="Atg3/Atg10"/>
</dbReference>
<gene>
    <name evidence="8" type="ORF">A1O7_01587</name>
</gene>
<dbReference type="Pfam" id="PF03987">
    <property type="entry name" value="Autophagy_act_C"/>
    <property type="match status" value="1"/>
</dbReference>
<dbReference type="STRING" id="1182544.W9WKV0"/>
<proteinExistence type="inferred from homology"/>
<evidence type="ECO:0000256" key="6">
    <source>
        <dbReference type="ARBA" id="ARBA00023006"/>
    </source>
</evidence>
<sequence>MPSLQAFPAITKDEFSEACKALERRSADRISDTDWLSVKWSGEELLIRQRRNITTSLHNGNRRLAGDRSTNSGEVVDREDLENMVEDEVEDSSIKDTTCLIVDFSIILSPTYCVPVLWFSCRHGLEKRPIALDQVYEQLVPQPSCAPLRGVGVLGGISVAHHPVSDLPSFFLHPCNTQDALSVLEPSGTLTPEEYLSLWLGLIGSAVGLHIPSKLLSA</sequence>